<evidence type="ECO:0000313" key="3">
    <source>
        <dbReference type="EMBL" id="KRX88960.1"/>
    </source>
</evidence>
<accession>A0A0V0XLW9</accession>
<keyword evidence="1" id="KW-0732">Signal</keyword>
<dbReference type="EMBL" id="JYDU01000214">
    <property type="protein sequence ID" value="KRX88960.1"/>
    <property type="molecule type" value="Genomic_DNA"/>
</dbReference>
<evidence type="ECO:0000256" key="1">
    <source>
        <dbReference type="SAM" id="SignalP"/>
    </source>
</evidence>
<sequence length="176" mass="21025">MKLLCLLILSLSCIYMVSTYGWYGYKPEPTNMQAVYPIYKRGMRTFKLLKSEAEFNELLATGNYFSLIDKIMIAKEPDDRSCRHLKPIYELYYEKFDKYIYMLQDIDVQSYIAIGWKDNGIVGYGVATKEYCEADLDAKHYYHEERFNDSSFFVIHDYFVRFQNYYDLGVLFSCWQ</sequence>
<gene>
    <name evidence="3" type="ORF">T4E_4631</name>
</gene>
<feature type="chain" id="PRO_5006872599" description="DUF5648 domain-containing protein" evidence="1">
    <location>
        <begin position="20"/>
        <end position="176"/>
    </location>
</feature>
<evidence type="ECO:0000259" key="2">
    <source>
        <dbReference type="Pfam" id="PF18885"/>
    </source>
</evidence>
<organism evidence="3 4">
    <name type="scientific">Trichinella pseudospiralis</name>
    <name type="common">Parasitic roundworm</name>
    <dbReference type="NCBI Taxonomy" id="6337"/>
    <lineage>
        <taxon>Eukaryota</taxon>
        <taxon>Metazoa</taxon>
        <taxon>Ecdysozoa</taxon>
        <taxon>Nematoda</taxon>
        <taxon>Enoplea</taxon>
        <taxon>Dorylaimia</taxon>
        <taxon>Trichinellida</taxon>
        <taxon>Trichinellidae</taxon>
        <taxon>Trichinella</taxon>
    </lineage>
</organism>
<dbReference type="InterPro" id="IPR043708">
    <property type="entry name" value="DUF5648"/>
</dbReference>
<dbReference type="AlphaFoldDB" id="A0A0V0XLW9"/>
<reference evidence="3 4" key="1">
    <citation type="submission" date="2015-01" db="EMBL/GenBank/DDBJ databases">
        <title>Evolution of Trichinella species and genotypes.</title>
        <authorList>
            <person name="Korhonen P.K."/>
            <person name="Edoardo P."/>
            <person name="Giuseppe L.R."/>
            <person name="Gasser R.B."/>
        </authorList>
    </citation>
    <scope>NUCLEOTIDE SEQUENCE [LARGE SCALE GENOMIC DNA]</scope>
    <source>
        <strain evidence="3">ISS141</strain>
    </source>
</reference>
<name>A0A0V0XLW9_TRIPS</name>
<proteinExistence type="predicted"/>
<protein>
    <recommendedName>
        <fullName evidence="2">DUF5648 domain-containing protein</fullName>
    </recommendedName>
</protein>
<dbReference type="Pfam" id="PF18885">
    <property type="entry name" value="DUF5648"/>
    <property type="match status" value="1"/>
</dbReference>
<comment type="caution">
    <text evidence="3">The sequence shown here is derived from an EMBL/GenBank/DDBJ whole genome shotgun (WGS) entry which is preliminary data.</text>
</comment>
<evidence type="ECO:0000313" key="4">
    <source>
        <dbReference type="Proteomes" id="UP000054815"/>
    </source>
</evidence>
<feature type="signal peptide" evidence="1">
    <location>
        <begin position="1"/>
        <end position="19"/>
    </location>
</feature>
<dbReference type="Proteomes" id="UP000054815">
    <property type="component" value="Unassembled WGS sequence"/>
</dbReference>
<feature type="domain" description="DUF5648" evidence="2">
    <location>
        <begin position="21"/>
        <end position="125"/>
    </location>
</feature>